<sequence>MGFFKTGFLQKFKQFAVKGNVVNLAVGIIIGTEFNKIVTSLVNDVIMPPLGLVISGMKFNEKKWVLKPARQVGKEVHNAITLNYGNFIQACINFMIIALAVFILVQLYETLQTKEKESEKPPVLNKSEETLIEIRDILKGLQKPL</sequence>
<comment type="similarity">
    <text evidence="9">Belongs to the MscL family.</text>
</comment>
<dbReference type="EMBL" id="CADCTQ010000590">
    <property type="protein sequence ID" value="CAA9325082.1"/>
    <property type="molecule type" value="Genomic_DNA"/>
</dbReference>
<dbReference type="PANTHER" id="PTHR30266">
    <property type="entry name" value="MECHANOSENSITIVE CHANNEL MSCL"/>
    <property type="match status" value="1"/>
</dbReference>
<evidence type="ECO:0000256" key="9">
    <source>
        <dbReference type="HAMAP-Rule" id="MF_00115"/>
    </source>
</evidence>
<evidence type="ECO:0000256" key="8">
    <source>
        <dbReference type="ARBA" id="ARBA00023303"/>
    </source>
</evidence>
<dbReference type="SUPFAM" id="SSF81330">
    <property type="entry name" value="Gated mechanosensitive channel"/>
    <property type="match status" value="1"/>
</dbReference>
<dbReference type="InterPro" id="IPR036019">
    <property type="entry name" value="MscL_channel"/>
</dbReference>
<protein>
    <recommendedName>
        <fullName evidence="9">Large-conductance mechanosensitive channel</fullName>
    </recommendedName>
</protein>
<gene>
    <name evidence="9" type="primary">mscL</name>
    <name evidence="10" type="ORF">AVDCRST_MAG56-7084</name>
</gene>
<comment type="function">
    <text evidence="9">Channel that opens in response to stretch forces in the membrane lipid bilayer. May participate in the regulation of osmotic pressure changes within the cell.</text>
</comment>
<evidence type="ECO:0000256" key="5">
    <source>
        <dbReference type="ARBA" id="ARBA00022989"/>
    </source>
</evidence>
<evidence type="ECO:0000256" key="6">
    <source>
        <dbReference type="ARBA" id="ARBA00023065"/>
    </source>
</evidence>
<dbReference type="PANTHER" id="PTHR30266:SF2">
    <property type="entry name" value="LARGE-CONDUCTANCE MECHANOSENSITIVE CHANNEL"/>
    <property type="match status" value="1"/>
</dbReference>
<evidence type="ECO:0000256" key="4">
    <source>
        <dbReference type="ARBA" id="ARBA00022692"/>
    </source>
</evidence>
<keyword evidence="6 9" id="KW-0406">Ion transport</keyword>
<dbReference type="InterPro" id="IPR037673">
    <property type="entry name" value="MSC/AndL"/>
</dbReference>
<feature type="transmembrane region" description="Helical" evidence="9">
    <location>
        <begin position="87"/>
        <end position="108"/>
    </location>
</feature>
<evidence type="ECO:0000256" key="7">
    <source>
        <dbReference type="ARBA" id="ARBA00023136"/>
    </source>
</evidence>
<keyword evidence="5 9" id="KW-1133">Transmembrane helix</keyword>
<organism evidence="10">
    <name type="scientific">uncultured Cytophagales bacterium</name>
    <dbReference type="NCBI Taxonomy" id="158755"/>
    <lineage>
        <taxon>Bacteria</taxon>
        <taxon>Pseudomonadati</taxon>
        <taxon>Bacteroidota</taxon>
        <taxon>Sphingobacteriia</taxon>
        <taxon>Sphingobacteriales</taxon>
        <taxon>environmental samples</taxon>
    </lineage>
</organism>
<feature type="transmembrane region" description="Helical" evidence="9">
    <location>
        <begin position="21"/>
        <end position="42"/>
    </location>
</feature>
<dbReference type="Gene3D" id="1.10.1200.120">
    <property type="entry name" value="Large-conductance mechanosensitive channel, MscL, domain 1"/>
    <property type="match status" value="1"/>
</dbReference>
<keyword evidence="3 9" id="KW-1003">Cell membrane</keyword>
<evidence type="ECO:0000313" key="10">
    <source>
        <dbReference type="EMBL" id="CAA9325082.1"/>
    </source>
</evidence>
<dbReference type="NCBIfam" id="TIGR00220">
    <property type="entry name" value="mscL"/>
    <property type="match status" value="1"/>
</dbReference>
<evidence type="ECO:0000256" key="2">
    <source>
        <dbReference type="ARBA" id="ARBA00022448"/>
    </source>
</evidence>
<dbReference type="PRINTS" id="PR01264">
    <property type="entry name" value="MECHCHANNEL"/>
</dbReference>
<reference evidence="10" key="1">
    <citation type="submission" date="2020-02" db="EMBL/GenBank/DDBJ databases">
        <authorList>
            <person name="Meier V. D."/>
        </authorList>
    </citation>
    <scope>NUCLEOTIDE SEQUENCE</scope>
    <source>
        <strain evidence="10">AVDCRST_MAG56</strain>
    </source>
</reference>
<evidence type="ECO:0000256" key="3">
    <source>
        <dbReference type="ARBA" id="ARBA00022475"/>
    </source>
</evidence>
<dbReference type="NCBIfam" id="NF001843">
    <property type="entry name" value="PRK00567.1-4"/>
    <property type="match status" value="1"/>
</dbReference>
<proteinExistence type="inferred from homology"/>
<dbReference type="GO" id="GO:0008381">
    <property type="term" value="F:mechanosensitive monoatomic ion channel activity"/>
    <property type="evidence" value="ECO:0007669"/>
    <property type="project" value="UniProtKB-UniRule"/>
</dbReference>
<accession>A0A6J4L650</accession>
<keyword evidence="7 9" id="KW-0472">Membrane</keyword>
<dbReference type="HAMAP" id="MF_00115">
    <property type="entry name" value="MscL"/>
    <property type="match status" value="1"/>
</dbReference>
<dbReference type="AlphaFoldDB" id="A0A6J4L650"/>
<dbReference type="Pfam" id="PF01741">
    <property type="entry name" value="MscL"/>
    <property type="match status" value="1"/>
</dbReference>
<dbReference type="GO" id="GO:0005886">
    <property type="term" value="C:plasma membrane"/>
    <property type="evidence" value="ECO:0007669"/>
    <property type="project" value="UniProtKB-SubCell"/>
</dbReference>
<keyword evidence="2 9" id="KW-0813">Transport</keyword>
<dbReference type="InterPro" id="IPR001185">
    <property type="entry name" value="MS_channel"/>
</dbReference>
<comment type="subcellular location">
    <subcellularLocation>
        <location evidence="9">Cell membrane</location>
        <topology evidence="9">Multi-pass membrane protein</topology>
    </subcellularLocation>
    <subcellularLocation>
        <location evidence="1">Membrane</location>
        <topology evidence="1">Multi-pass membrane protein</topology>
    </subcellularLocation>
</comment>
<comment type="subunit">
    <text evidence="9">Homopentamer.</text>
</comment>
<keyword evidence="8 9" id="KW-0407">Ion channel</keyword>
<keyword evidence="4 9" id="KW-0812">Transmembrane</keyword>
<evidence type="ECO:0000256" key="1">
    <source>
        <dbReference type="ARBA" id="ARBA00004141"/>
    </source>
</evidence>
<name>A0A6J4L650_9SPHI</name>